<sequence length="234" mass="27050">MIRNFKILLLFLIISFVVPLKSNAQESVIKGIDYIFLDTLIEKAKVNYPRNKILKAKSEIAKNDIAKNNFSWLDVLNFTYLYRPNNNSTINLQDPNLLNGYQIGVNLNLGNVIAKPFTIKNSKSTYKISKLEEEEYSLTLEREVKNRYYEYLKYVNLLKISSKATLDAESLLKEMKYKYEKGEVSLEVYTNVLLNTTDQNKSRIEAEAEVFNAKALLEELVGEKLEDIKINGRN</sequence>
<evidence type="ECO:0000313" key="2">
    <source>
        <dbReference type="Proteomes" id="UP000323653"/>
    </source>
</evidence>
<proteinExistence type="predicted"/>
<dbReference type="Gene3D" id="1.20.1600.10">
    <property type="entry name" value="Outer membrane efflux proteins (OEP)"/>
    <property type="match status" value="1"/>
</dbReference>
<dbReference type="EMBL" id="CP043329">
    <property type="protein sequence ID" value="QEK51220.1"/>
    <property type="molecule type" value="Genomic_DNA"/>
</dbReference>
<dbReference type="RefSeq" id="WP_149074254.1">
    <property type="nucleotide sequence ID" value="NZ_CP043329.1"/>
</dbReference>
<gene>
    <name evidence="1" type="ORF">FYC62_05695</name>
</gene>
<dbReference type="KEGG" id="pej:FYC62_05695"/>
<keyword evidence="2" id="KW-1185">Reference proteome</keyword>
<dbReference type="GO" id="GO:0015562">
    <property type="term" value="F:efflux transmembrane transporter activity"/>
    <property type="evidence" value="ECO:0007669"/>
    <property type="project" value="InterPro"/>
</dbReference>
<dbReference type="SUPFAM" id="SSF56954">
    <property type="entry name" value="Outer membrane efflux proteins (OEP)"/>
    <property type="match status" value="1"/>
</dbReference>
<dbReference type="Proteomes" id="UP000323653">
    <property type="component" value="Chromosome"/>
</dbReference>
<organism evidence="1 2">
    <name type="scientific">Pedobacter aquae</name>
    <dbReference type="NCBI Taxonomy" id="2605747"/>
    <lineage>
        <taxon>Bacteria</taxon>
        <taxon>Pseudomonadati</taxon>
        <taxon>Bacteroidota</taxon>
        <taxon>Sphingobacteriia</taxon>
        <taxon>Sphingobacteriales</taxon>
        <taxon>Sphingobacteriaceae</taxon>
        <taxon>Pedobacter</taxon>
    </lineage>
</organism>
<accession>A0A5C0VJ45</accession>
<dbReference type="AlphaFoldDB" id="A0A5C0VJ45"/>
<evidence type="ECO:0000313" key="1">
    <source>
        <dbReference type="EMBL" id="QEK51220.1"/>
    </source>
</evidence>
<name>A0A5C0VJ45_9SPHI</name>
<reference evidence="1 2" key="1">
    <citation type="submission" date="2019-08" db="EMBL/GenBank/DDBJ databases">
        <title>Pedobacter sp. nov., isolated from Han river, South Korea.</title>
        <authorList>
            <person name="Lee D.-H."/>
            <person name="Kim Y.-S."/>
            <person name="Hwang E.-M."/>
            <person name="Le Tran T.C."/>
            <person name="Cha C.-J."/>
        </authorList>
    </citation>
    <scope>NUCLEOTIDE SEQUENCE [LARGE SCALE GENOMIC DNA]</scope>
    <source>
        <strain evidence="1 2">CJ43</strain>
    </source>
</reference>
<protein>
    <submittedName>
        <fullName evidence="1">TolC family protein</fullName>
    </submittedName>
</protein>